<reference evidence="2" key="1">
    <citation type="submission" date="2021-04" db="EMBL/GenBank/DDBJ databases">
        <title>Pseudaminobacter soli sp. nov., isolated from paddy soil contaminated by heavy metals.</title>
        <authorList>
            <person name="Zhang K."/>
        </authorList>
    </citation>
    <scope>NUCLEOTIDE SEQUENCE</scope>
    <source>
        <strain evidence="2">19-2017</strain>
    </source>
</reference>
<gene>
    <name evidence="2" type="ORF">KEU06_09210</name>
</gene>
<organism evidence="2 3">
    <name type="scientific">Pseudaminobacter soli</name>
    <name type="common">ex Zhang et al. 2022</name>
    <dbReference type="NCBI Taxonomy" id="2831468"/>
    <lineage>
        <taxon>Bacteria</taxon>
        <taxon>Pseudomonadati</taxon>
        <taxon>Pseudomonadota</taxon>
        <taxon>Alphaproteobacteria</taxon>
        <taxon>Hyphomicrobiales</taxon>
        <taxon>Phyllobacteriaceae</taxon>
        <taxon>Pseudaminobacter</taxon>
    </lineage>
</organism>
<accession>A0A942I1Z2</accession>
<evidence type="ECO:0000256" key="1">
    <source>
        <dbReference type="SAM" id="MobiDB-lite"/>
    </source>
</evidence>
<protein>
    <submittedName>
        <fullName evidence="2">Uncharacterized protein</fullName>
    </submittedName>
</protein>
<name>A0A942I1Z2_9HYPH</name>
<dbReference type="EMBL" id="JAGWCR010000004">
    <property type="protein sequence ID" value="MBS3648782.1"/>
    <property type="molecule type" value="Genomic_DNA"/>
</dbReference>
<dbReference type="Proteomes" id="UP000680348">
    <property type="component" value="Unassembled WGS sequence"/>
</dbReference>
<evidence type="ECO:0000313" key="2">
    <source>
        <dbReference type="EMBL" id="MBS3648782.1"/>
    </source>
</evidence>
<keyword evidence="3" id="KW-1185">Reference proteome</keyword>
<proteinExistence type="predicted"/>
<feature type="region of interest" description="Disordered" evidence="1">
    <location>
        <begin position="50"/>
        <end position="75"/>
    </location>
</feature>
<dbReference type="AlphaFoldDB" id="A0A942I1Z2"/>
<sequence>MASVNVSEAEFMVVAHAAYEAHAHGDTDSAKVLDKLARKINAALSNETTSRATPFARVTKPASWKDMPSTLDREG</sequence>
<dbReference type="RefSeq" id="WP_188254345.1">
    <property type="nucleotide sequence ID" value="NZ_JABVCF010000004.1"/>
</dbReference>
<comment type="caution">
    <text evidence="2">The sequence shown here is derived from an EMBL/GenBank/DDBJ whole genome shotgun (WGS) entry which is preliminary data.</text>
</comment>
<evidence type="ECO:0000313" key="3">
    <source>
        <dbReference type="Proteomes" id="UP000680348"/>
    </source>
</evidence>